<dbReference type="PRINTS" id="PR00474">
    <property type="entry name" value="GLU5KINASE"/>
</dbReference>
<dbReference type="GO" id="GO:0005829">
    <property type="term" value="C:cytosol"/>
    <property type="evidence" value="ECO:0007669"/>
    <property type="project" value="TreeGrafter"/>
</dbReference>
<comment type="subcellular location">
    <subcellularLocation>
        <location evidence="8">Cytoplasm</location>
    </subcellularLocation>
</comment>
<evidence type="ECO:0000256" key="1">
    <source>
        <dbReference type="ARBA" id="ARBA00022490"/>
    </source>
</evidence>
<evidence type="ECO:0000256" key="8">
    <source>
        <dbReference type="HAMAP-Rule" id="MF_00456"/>
    </source>
</evidence>
<comment type="caution">
    <text evidence="11">The sequence shown here is derived from an EMBL/GenBank/DDBJ whole genome shotgun (WGS) entry which is preliminary data.</text>
</comment>
<keyword evidence="4 8" id="KW-0808">Transferase</keyword>
<evidence type="ECO:0000259" key="10">
    <source>
        <dbReference type="SMART" id="SM00359"/>
    </source>
</evidence>
<keyword evidence="1 8" id="KW-0963">Cytoplasm</keyword>
<dbReference type="FunFam" id="2.30.130.10:FF:000007">
    <property type="entry name" value="Glutamate 5-kinase"/>
    <property type="match status" value="1"/>
</dbReference>
<comment type="catalytic activity">
    <reaction evidence="8">
        <text>L-glutamate + ATP = L-glutamyl 5-phosphate + ADP</text>
        <dbReference type="Rhea" id="RHEA:14877"/>
        <dbReference type="ChEBI" id="CHEBI:29985"/>
        <dbReference type="ChEBI" id="CHEBI:30616"/>
        <dbReference type="ChEBI" id="CHEBI:58274"/>
        <dbReference type="ChEBI" id="CHEBI:456216"/>
        <dbReference type="EC" id="2.7.2.11"/>
    </reaction>
</comment>
<dbReference type="EMBL" id="AXSB02000037">
    <property type="protein sequence ID" value="ETH29783.1"/>
    <property type="molecule type" value="Genomic_DNA"/>
</dbReference>
<evidence type="ECO:0000256" key="7">
    <source>
        <dbReference type="ARBA" id="ARBA00022840"/>
    </source>
</evidence>
<evidence type="ECO:0000313" key="12">
    <source>
        <dbReference type="Proteomes" id="UP000018679"/>
    </source>
</evidence>
<evidence type="ECO:0000256" key="4">
    <source>
        <dbReference type="ARBA" id="ARBA00022679"/>
    </source>
</evidence>
<dbReference type="CDD" id="cd21157">
    <property type="entry name" value="PUA_G5K"/>
    <property type="match status" value="1"/>
</dbReference>
<dbReference type="PROSITE" id="PS50890">
    <property type="entry name" value="PUA"/>
    <property type="match status" value="1"/>
</dbReference>
<dbReference type="GO" id="GO:0005524">
    <property type="term" value="F:ATP binding"/>
    <property type="evidence" value="ECO:0007669"/>
    <property type="project" value="UniProtKB-KW"/>
</dbReference>
<evidence type="ECO:0000256" key="2">
    <source>
        <dbReference type="ARBA" id="ARBA00022605"/>
    </source>
</evidence>
<keyword evidence="2 8" id="KW-0028">Amino-acid biosynthesis</keyword>
<dbReference type="InterPro" id="IPR036393">
    <property type="entry name" value="AceGlu_kinase-like_sf"/>
</dbReference>
<comment type="function">
    <text evidence="8">Catalyzes the transfer of a phosphate group to glutamate to form L-glutamate 5-phosphate.</text>
</comment>
<dbReference type="InterPro" id="IPR041739">
    <property type="entry name" value="G5K_ProB"/>
</dbReference>
<reference evidence="11 12" key="1">
    <citation type="journal article" date="2013" name="Genome Announc.">
        <title>Genome Sequences of 28 Bordetella pertussis U.S. Outbreak Strains Dating from 2010 to 2012.</title>
        <authorList>
            <person name="Harvill E.T."/>
            <person name="Goodfield L.L."/>
            <person name="Ivanov Y."/>
            <person name="Meyer J.A."/>
            <person name="Newth C."/>
            <person name="Cassiday P."/>
            <person name="Tondella M.L."/>
            <person name="Liao P."/>
            <person name="Zimmerman J."/>
            <person name="Meert K."/>
            <person name="Wessel D."/>
            <person name="Berger J."/>
            <person name="Dean J.M."/>
            <person name="Holubkov R."/>
            <person name="Burr J."/>
            <person name="Liu T."/>
            <person name="Brinkac L."/>
            <person name="Kim M."/>
            <person name="Losada L."/>
        </authorList>
    </citation>
    <scope>NUCLEOTIDE SEQUENCE [LARGE SCALE GENOMIC DNA]</scope>
    <source>
        <strain evidence="11 12">CHLA-26</strain>
    </source>
</reference>
<dbReference type="EC" id="2.7.2.11" evidence="8"/>
<keyword evidence="7 8" id="KW-0067">ATP-binding</keyword>
<dbReference type="Gene3D" id="2.30.130.10">
    <property type="entry name" value="PUA domain"/>
    <property type="match status" value="1"/>
</dbReference>
<dbReference type="PANTHER" id="PTHR43654:SF1">
    <property type="entry name" value="ISOPENTENYL PHOSPHATE KINASE"/>
    <property type="match status" value="1"/>
</dbReference>
<proteinExistence type="inferred from homology"/>
<name>A0AAI9IZ88_BORPT</name>
<dbReference type="InterPro" id="IPR005715">
    <property type="entry name" value="Glu_5kinase/COase_Synthase"/>
</dbReference>
<feature type="domain" description="PUA" evidence="10">
    <location>
        <begin position="325"/>
        <end position="408"/>
    </location>
</feature>
<dbReference type="InterPro" id="IPR019797">
    <property type="entry name" value="Glutamate_5-kinase_CS"/>
</dbReference>
<dbReference type="NCBIfam" id="TIGR01027">
    <property type="entry name" value="proB"/>
    <property type="match status" value="1"/>
</dbReference>
<evidence type="ECO:0000256" key="3">
    <source>
        <dbReference type="ARBA" id="ARBA00022650"/>
    </source>
</evidence>
<dbReference type="InterPro" id="IPR011529">
    <property type="entry name" value="Glu_5kinase"/>
</dbReference>
<dbReference type="InterPro" id="IPR001048">
    <property type="entry name" value="Asp/Glu/Uridylate_kinase"/>
</dbReference>
<feature type="binding site" evidence="8">
    <location>
        <begin position="259"/>
        <end position="265"/>
    </location>
    <ligand>
        <name>ATP</name>
        <dbReference type="ChEBI" id="CHEBI:30616"/>
    </ligand>
</feature>
<dbReference type="GO" id="GO:0003723">
    <property type="term" value="F:RNA binding"/>
    <property type="evidence" value="ECO:0007669"/>
    <property type="project" value="InterPro"/>
</dbReference>
<accession>A0AAI9IZ88</accession>
<dbReference type="GO" id="GO:0055129">
    <property type="term" value="P:L-proline biosynthetic process"/>
    <property type="evidence" value="ECO:0007669"/>
    <property type="project" value="UniProtKB-UniRule"/>
</dbReference>
<dbReference type="SMART" id="SM00359">
    <property type="entry name" value="PUA"/>
    <property type="match status" value="1"/>
</dbReference>
<organism evidence="11 12">
    <name type="scientific">Bordetella pertussis CHLA-26</name>
    <dbReference type="NCBI Taxonomy" id="1331284"/>
    <lineage>
        <taxon>Bacteria</taxon>
        <taxon>Pseudomonadati</taxon>
        <taxon>Pseudomonadota</taxon>
        <taxon>Betaproteobacteria</taxon>
        <taxon>Burkholderiales</taxon>
        <taxon>Alcaligenaceae</taxon>
        <taxon>Bordetella</taxon>
    </lineage>
</organism>
<feature type="binding site" evidence="8">
    <location>
        <position position="185"/>
    </location>
    <ligand>
        <name>substrate</name>
    </ligand>
</feature>
<feature type="region of interest" description="Disordered" evidence="9">
    <location>
        <begin position="1"/>
        <end position="32"/>
    </location>
</feature>
<dbReference type="AlphaFoldDB" id="A0AAI9IZ88"/>
<dbReference type="Gene3D" id="3.40.1160.10">
    <property type="entry name" value="Acetylglutamate kinase-like"/>
    <property type="match status" value="1"/>
</dbReference>
<dbReference type="Proteomes" id="UP000018679">
    <property type="component" value="Unassembled WGS sequence"/>
</dbReference>
<feature type="binding site" evidence="8">
    <location>
        <position position="197"/>
    </location>
    <ligand>
        <name>substrate</name>
    </ligand>
</feature>
<dbReference type="InterPro" id="IPR015947">
    <property type="entry name" value="PUA-like_sf"/>
</dbReference>
<feature type="binding site" evidence="8">
    <location>
        <position position="58"/>
    </location>
    <ligand>
        <name>ATP</name>
        <dbReference type="ChEBI" id="CHEBI:30616"/>
    </ligand>
</feature>
<dbReference type="Pfam" id="PF00696">
    <property type="entry name" value="AA_kinase"/>
    <property type="match status" value="1"/>
</dbReference>
<dbReference type="Pfam" id="PF01472">
    <property type="entry name" value="PUA"/>
    <property type="match status" value="1"/>
</dbReference>
<dbReference type="PROSITE" id="PS00902">
    <property type="entry name" value="GLUTAMATE_5_KINASE"/>
    <property type="match status" value="1"/>
</dbReference>
<evidence type="ECO:0000256" key="9">
    <source>
        <dbReference type="SAM" id="MobiDB-lite"/>
    </source>
</evidence>
<dbReference type="InterPro" id="IPR002478">
    <property type="entry name" value="PUA"/>
</dbReference>
<keyword evidence="3 8" id="KW-0641">Proline biosynthesis</keyword>
<dbReference type="GO" id="GO:0004349">
    <property type="term" value="F:glutamate 5-kinase activity"/>
    <property type="evidence" value="ECO:0007669"/>
    <property type="project" value="UniProtKB-UniRule"/>
</dbReference>
<dbReference type="InterPro" id="IPR001057">
    <property type="entry name" value="Glu/AcGlu_kinase"/>
</dbReference>
<evidence type="ECO:0000256" key="5">
    <source>
        <dbReference type="ARBA" id="ARBA00022741"/>
    </source>
</evidence>
<comment type="similarity">
    <text evidence="8">Belongs to the glutamate 5-kinase family.</text>
</comment>
<feature type="binding site" evidence="8">
    <location>
        <begin position="217"/>
        <end position="218"/>
    </location>
    <ligand>
        <name>ATP</name>
        <dbReference type="ChEBI" id="CHEBI:30616"/>
    </ligand>
</feature>
<protein>
    <recommendedName>
        <fullName evidence="8">Glutamate 5-kinase</fullName>
        <ecNumber evidence="8">2.7.2.11</ecNumber>
    </recommendedName>
    <alternativeName>
        <fullName evidence="8">Gamma-glutamyl kinase</fullName>
        <shortName evidence="8">GK</shortName>
    </alternativeName>
</protein>
<keyword evidence="5 8" id="KW-0547">Nucleotide-binding</keyword>
<comment type="pathway">
    <text evidence="8">Amino-acid biosynthesis; L-proline biosynthesis; L-glutamate 5-semialdehyde from L-glutamate: step 1/2.</text>
</comment>
<feature type="binding site" evidence="8">
    <location>
        <position position="98"/>
    </location>
    <ligand>
        <name>substrate</name>
    </ligand>
</feature>
<dbReference type="FunFam" id="3.40.1160.10:FF:000018">
    <property type="entry name" value="Glutamate 5-kinase"/>
    <property type="match status" value="1"/>
</dbReference>
<dbReference type="HAMAP" id="MF_00456">
    <property type="entry name" value="ProB"/>
    <property type="match status" value="1"/>
</dbReference>
<dbReference type="InterPro" id="IPR036974">
    <property type="entry name" value="PUA_sf"/>
</dbReference>
<sequence>MAAPRPPRRLAVTNNPFPHSVTRRASRGSPRNATPVIAMTAQTSAVSVISAANRLVAKVGSSLVTNEGRGLDRAAVGHWAAQIAALHQQGKQVVLVSSGAIAEGMARLGWRKRPSAMHELQAAAAVGQMGLCQAYEAAFAEFGLRTAQILLTHEDLADRHRYLNARSTLFALLRLGVVPIVNENDTVVTDEIRFGDNDTLGALVTNLIEADALIILTDQRGLYEADPRRDPAARFVAHAQAGDAALEAMAGGAGSGVGTGGMLTKILAAKRAAHSGAHTVIASGRERNVLTRLAQGECIGTELRAVLPVWSARKQWLADHLRLRGRVVLDDGAVHALLHEGKSLLPIGVAEVQGEFERGDVVACVDMHGRECARGLINYSSADTRRILRQPSSQIARILGSMTDPELMHRDNLVVT</sequence>
<keyword evidence="6 8" id="KW-0418">Kinase</keyword>
<dbReference type="SUPFAM" id="SSF53633">
    <property type="entry name" value="Carbamate kinase-like"/>
    <property type="match status" value="1"/>
</dbReference>
<dbReference type="PIRSF" id="PIRSF000729">
    <property type="entry name" value="GK"/>
    <property type="match status" value="1"/>
</dbReference>
<evidence type="ECO:0000256" key="6">
    <source>
        <dbReference type="ARBA" id="ARBA00022777"/>
    </source>
</evidence>
<evidence type="ECO:0000313" key="11">
    <source>
        <dbReference type="EMBL" id="ETH29783.1"/>
    </source>
</evidence>
<gene>
    <name evidence="8 11" type="primary">proB</name>
    <name evidence="11" type="ORF">L566_0585</name>
</gene>
<dbReference type="PANTHER" id="PTHR43654">
    <property type="entry name" value="GLUTAMATE 5-KINASE"/>
    <property type="match status" value="1"/>
</dbReference>
<dbReference type="CDD" id="cd04242">
    <property type="entry name" value="AAK_G5K_ProB"/>
    <property type="match status" value="1"/>
</dbReference>
<dbReference type="SUPFAM" id="SSF88697">
    <property type="entry name" value="PUA domain-like"/>
    <property type="match status" value="1"/>
</dbReference>